<evidence type="ECO:0000256" key="1">
    <source>
        <dbReference type="ARBA" id="ARBA00001024"/>
    </source>
</evidence>
<feature type="disulfide bond" evidence="14">
    <location>
        <begin position="187"/>
        <end position="234"/>
    </location>
</feature>
<feature type="signal peptide" evidence="15">
    <location>
        <begin position="1"/>
        <end position="29"/>
    </location>
</feature>
<evidence type="ECO:0000256" key="13">
    <source>
        <dbReference type="PIRSR" id="PIRSR637460-1"/>
    </source>
</evidence>
<evidence type="ECO:0000256" key="9">
    <source>
        <dbReference type="ARBA" id="ARBA00022801"/>
    </source>
</evidence>
<keyword evidence="6" id="KW-0719">Serine esterase</keyword>
<dbReference type="GO" id="GO:0004806">
    <property type="term" value="F:triacylglycerol lipase activity"/>
    <property type="evidence" value="ECO:0007669"/>
    <property type="project" value="UniProtKB-EC"/>
</dbReference>
<dbReference type="Proteomes" id="UP000198873">
    <property type="component" value="Unassembled WGS sequence"/>
</dbReference>
<evidence type="ECO:0000313" key="17">
    <source>
        <dbReference type="EMBL" id="SFT13738.1"/>
    </source>
</evidence>
<reference evidence="18" key="1">
    <citation type="submission" date="2016-10" db="EMBL/GenBank/DDBJ databases">
        <authorList>
            <person name="Varghese N."/>
            <person name="Submissions S."/>
        </authorList>
    </citation>
    <scope>NUCLEOTIDE SEQUENCE [LARGE SCALE GENOMIC DNA]</scope>
    <source>
        <strain evidence="18">CGMCC 4.7047</strain>
    </source>
</reference>
<keyword evidence="12 14" id="KW-1015">Disulfide bond</keyword>
<dbReference type="InterPro" id="IPR037460">
    <property type="entry name" value="SEST-like"/>
</dbReference>
<dbReference type="PANTHER" id="PTHR37981">
    <property type="entry name" value="LIPASE 2"/>
    <property type="match status" value="1"/>
</dbReference>
<dbReference type="InterPro" id="IPR036514">
    <property type="entry name" value="SGNH_hydro_sf"/>
</dbReference>
<evidence type="ECO:0000256" key="3">
    <source>
        <dbReference type="ARBA" id="ARBA00008668"/>
    </source>
</evidence>
<accession>A0A1I6VJ51</accession>
<dbReference type="GO" id="GO:0019433">
    <property type="term" value="P:triglyceride catabolic process"/>
    <property type="evidence" value="ECO:0007669"/>
    <property type="project" value="TreeGrafter"/>
</dbReference>
<evidence type="ECO:0000256" key="15">
    <source>
        <dbReference type="SAM" id="SignalP"/>
    </source>
</evidence>
<evidence type="ECO:0000256" key="2">
    <source>
        <dbReference type="ARBA" id="ARBA00004613"/>
    </source>
</evidence>
<dbReference type="STRING" id="1176198.SAMN05444716_108161"/>
<keyword evidence="18" id="KW-1185">Reference proteome</keyword>
<protein>
    <recommendedName>
        <fullName evidence="5">triacylglycerol lipase</fullName>
        <ecNumber evidence="5">3.1.1.3</ecNumber>
    </recommendedName>
</protein>
<feature type="domain" description="SGNH hydrolase-type esterase" evidence="16">
    <location>
        <begin position="42"/>
        <end position="258"/>
    </location>
</feature>
<dbReference type="EMBL" id="FPAB01000008">
    <property type="protein sequence ID" value="SFT13738.1"/>
    <property type="molecule type" value="Genomic_DNA"/>
</dbReference>
<organism evidence="17 18">
    <name type="scientific">Streptomyces harbinensis</name>
    <dbReference type="NCBI Taxonomy" id="1176198"/>
    <lineage>
        <taxon>Bacteria</taxon>
        <taxon>Bacillati</taxon>
        <taxon>Actinomycetota</taxon>
        <taxon>Actinomycetes</taxon>
        <taxon>Kitasatosporales</taxon>
        <taxon>Streptomycetaceae</taxon>
        <taxon>Streptomyces</taxon>
    </lineage>
</organism>
<keyword evidence="9" id="KW-0378">Hydrolase</keyword>
<dbReference type="GO" id="GO:0106435">
    <property type="term" value="F:carboxylesterase activity"/>
    <property type="evidence" value="ECO:0007669"/>
    <property type="project" value="UniProtKB-ARBA"/>
</dbReference>
<keyword evidence="7" id="KW-0964">Secreted</keyword>
<feature type="active site" description="Nucleophile" evidence="13">
    <location>
        <position position="46"/>
    </location>
</feature>
<feature type="disulfide bond" evidence="14">
    <location>
        <begin position="63"/>
        <end position="88"/>
    </location>
</feature>
<comment type="subcellular location">
    <subcellularLocation>
        <location evidence="2">Secreted</location>
    </subcellularLocation>
</comment>
<evidence type="ECO:0000256" key="10">
    <source>
        <dbReference type="ARBA" id="ARBA00022963"/>
    </source>
</evidence>
<proteinExistence type="inferred from homology"/>
<dbReference type="SUPFAM" id="SSF52266">
    <property type="entry name" value="SGNH hydrolase"/>
    <property type="match status" value="1"/>
</dbReference>
<dbReference type="RefSeq" id="WP_093844080.1">
    <property type="nucleotide sequence ID" value="NZ_FPAB01000008.1"/>
</dbReference>
<dbReference type="Gene3D" id="3.40.50.1110">
    <property type="entry name" value="SGNH hydrolase"/>
    <property type="match status" value="1"/>
</dbReference>
<dbReference type="FunFam" id="3.40.50.1110:FF:000018">
    <property type="entry name" value="Lipase 1"/>
    <property type="match status" value="1"/>
</dbReference>
<keyword evidence="10" id="KW-0442">Lipid degradation</keyword>
<evidence type="ECO:0000256" key="5">
    <source>
        <dbReference type="ARBA" id="ARBA00013279"/>
    </source>
</evidence>
<comment type="similarity">
    <text evidence="3">Belongs to the 'GDSL' lipolytic enzyme family.</text>
</comment>
<comment type="catalytic activity">
    <reaction evidence="1">
        <text>a triacylglycerol + H2O = a diacylglycerol + a fatty acid + H(+)</text>
        <dbReference type="Rhea" id="RHEA:12044"/>
        <dbReference type="ChEBI" id="CHEBI:15377"/>
        <dbReference type="ChEBI" id="CHEBI:15378"/>
        <dbReference type="ChEBI" id="CHEBI:17855"/>
        <dbReference type="ChEBI" id="CHEBI:18035"/>
        <dbReference type="ChEBI" id="CHEBI:28868"/>
        <dbReference type="EC" id="3.1.1.3"/>
    </reaction>
</comment>
<evidence type="ECO:0000256" key="7">
    <source>
        <dbReference type="ARBA" id="ARBA00022525"/>
    </source>
</evidence>
<feature type="disulfide bond" evidence="14">
    <location>
        <begin position="129"/>
        <end position="137"/>
    </location>
</feature>
<dbReference type="GO" id="GO:0005576">
    <property type="term" value="C:extracellular region"/>
    <property type="evidence" value="ECO:0007669"/>
    <property type="project" value="UniProtKB-SubCell"/>
</dbReference>
<evidence type="ECO:0000256" key="11">
    <source>
        <dbReference type="ARBA" id="ARBA00023098"/>
    </source>
</evidence>
<evidence type="ECO:0000256" key="8">
    <source>
        <dbReference type="ARBA" id="ARBA00022729"/>
    </source>
</evidence>
<sequence length="270" mass="27638">MKMRRMVKVAATAALALCVTALGPAAASAQDTPGAAATAYVALGDSYSSGVGAGSYDNDSGDCRRSTVAYPQLWADANAPSSFDFTACSGARTTDVIATQLGPLSASTTLVSISIGGNDAGFADTMQTCVLSGTSACLSAVATANQYITDTLPGRLDAVYDAIRAAAPNAEVVVLGYPRMYELGGSCVFGISEESRAAINSASDNLSEVTAKRAADHGFAYGDVRPAFTGHEICSSDPWLHSVTLPVTDSYHPTAAGQSGGYYPVMEDLV</sequence>
<dbReference type="EC" id="3.1.1.3" evidence="5"/>
<dbReference type="CDD" id="cd01823">
    <property type="entry name" value="SEST_like"/>
    <property type="match status" value="1"/>
</dbReference>
<keyword evidence="11" id="KW-0443">Lipid metabolism</keyword>
<evidence type="ECO:0000256" key="4">
    <source>
        <dbReference type="ARBA" id="ARBA00011245"/>
    </source>
</evidence>
<dbReference type="PANTHER" id="PTHR37981:SF1">
    <property type="entry name" value="SGNH HYDROLASE-TYPE ESTERASE DOMAIN-CONTAINING PROTEIN"/>
    <property type="match status" value="1"/>
</dbReference>
<evidence type="ECO:0000313" key="18">
    <source>
        <dbReference type="Proteomes" id="UP000198873"/>
    </source>
</evidence>
<dbReference type="InterPro" id="IPR013830">
    <property type="entry name" value="SGNH_hydro"/>
</dbReference>
<feature type="active site" evidence="13">
    <location>
        <position position="252"/>
    </location>
</feature>
<evidence type="ECO:0000259" key="16">
    <source>
        <dbReference type="Pfam" id="PF13472"/>
    </source>
</evidence>
<name>A0A1I6VJ51_9ACTN</name>
<dbReference type="AlphaFoldDB" id="A0A1I6VJ51"/>
<evidence type="ECO:0000256" key="6">
    <source>
        <dbReference type="ARBA" id="ARBA00022487"/>
    </source>
</evidence>
<gene>
    <name evidence="17" type="ORF">SAMN05444716_108161</name>
</gene>
<comment type="subunit">
    <text evidence="4">Monomer.</text>
</comment>
<keyword evidence="8 15" id="KW-0732">Signal</keyword>
<dbReference type="Pfam" id="PF13472">
    <property type="entry name" value="Lipase_GDSL_2"/>
    <property type="match status" value="1"/>
</dbReference>
<evidence type="ECO:0000256" key="12">
    <source>
        <dbReference type="ARBA" id="ARBA00023157"/>
    </source>
</evidence>
<feature type="chain" id="PRO_5011740011" description="triacylglycerol lipase" evidence="15">
    <location>
        <begin position="30"/>
        <end position="270"/>
    </location>
</feature>
<evidence type="ECO:0000256" key="14">
    <source>
        <dbReference type="PIRSR" id="PIRSR637460-2"/>
    </source>
</evidence>